<dbReference type="SUPFAM" id="SSF50249">
    <property type="entry name" value="Nucleic acid-binding proteins"/>
    <property type="match status" value="1"/>
</dbReference>
<dbReference type="Proteomes" id="UP000279275">
    <property type="component" value="Unassembled WGS sequence"/>
</dbReference>
<keyword evidence="4" id="KW-1185">Reference proteome</keyword>
<dbReference type="InterPro" id="IPR002878">
    <property type="entry name" value="ChsH2_C"/>
</dbReference>
<reference evidence="3 4" key="1">
    <citation type="submission" date="2018-10" db="EMBL/GenBank/DDBJ databases">
        <title>Isolation from cow dung.</title>
        <authorList>
            <person name="Ling L."/>
        </authorList>
    </citation>
    <scope>NUCLEOTIDE SEQUENCE [LARGE SCALE GENOMIC DNA]</scope>
    <source>
        <strain evidence="3 4">NEAU-LL90</strain>
    </source>
</reference>
<feature type="domain" description="ChsH2 C-terminal OB-fold" evidence="1">
    <location>
        <begin position="232"/>
        <end position="295"/>
    </location>
</feature>
<dbReference type="AlphaFoldDB" id="A0A3M2KX58"/>
<dbReference type="OrthoDB" id="4275032at2"/>
<organism evidence="3 4">
    <name type="scientific">Nocardia stercoris</name>
    <dbReference type="NCBI Taxonomy" id="2483361"/>
    <lineage>
        <taxon>Bacteria</taxon>
        <taxon>Bacillati</taxon>
        <taxon>Actinomycetota</taxon>
        <taxon>Actinomycetes</taxon>
        <taxon>Mycobacteriales</taxon>
        <taxon>Nocardiaceae</taxon>
        <taxon>Nocardia</taxon>
    </lineage>
</organism>
<feature type="domain" description="FAS1-like dehydratase" evidence="2">
    <location>
        <begin position="26"/>
        <end position="158"/>
    </location>
</feature>
<dbReference type="EMBL" id="RFFH01000015">
    <property type="protein sequence ID" value="RMI29236.1"/>
    <property type="molecule type" value="Genomic_DNA"/>
</dbReference>
<dbReference type="InterPro" id="IPR039569">
    <property type="entry name" value="FAS1-like_DH_region"/>
</dbReference>
<dbReference type="CDD" id="cd03455">
    <property type="entry name" value="SAV4209"/>
    <property type="match status" value="1"/>
</dbReference>
<dbReference type="Pfam" id="PF01796">
    <property type="entry name" value="OB_ChsH2_C"/>
    <property type="match status" value="1"/>
</dbReference>
<evidence type="ECO:0000313" key="3">
    <source>
        <dbReference type="EMBL" id="RMI29236.1"/>
    </source>
</evidence>
<dbReference type="PANTHER" id="PTHR42993">
    <property type="entry name" value="MAOC-LIKE DEHYDRATASE DOMAIN-CONTAINING PROTEIN"/>
    <property type="match status" value="1"/>
</dbReference>
<dbReference type="InterPro" id="IPR012340">
    <property type="entry name" value="NA-bd_OB-fold"/>
</dbReference>
<evidence type="ECO:0000313" key="4">
    <source>
        <dbReference type="Proteomes" id="UP000279275"/>
    </source>
</evidence>
<dbReference type="InterPro" id="IPR029069">
    <property type="entry name" value="HotDog_dom_sf"/>
</dbReference>
<dbReference type="SUPFAM" id="SSF54637">
    <property type="entry name" value="Thioesterase/thiol ester dehydrase-isomerase"/>
    <property type="match status" value="2"/>
</dbReference>
<proteinExistence type="predicted"/>
<name>A0A3M2KX58_9NOCA</name>
<gene>
    <name evidence="3" type="ORF">EBN03_26150</name>
</gene>
<dbReference type="PANTHER" id="PTHR42993:SF1">
    <property type="entry name" value="MAOC-LIKE DEHYDRATASE DOMAIN-CONTAINING PROTEIN"/>
    <property type="match status" value="1"/>
</dbReference>
<dbReference type="Gene3D" id="3.10.129.10">
    <property type="entry name" value="Hotdog Thioesterase"/>
    <property type="match status" value="2"/>
</dbReference>
<evidence type="ECO:0000259" key="1">
    <source>
        <dbReference type="Pfam" id="PF01796"/>
    </source>
</evidence>
<evidence type="ECO:0000259" key="2">
    <source>
        <dbReference type="Pfam" id="PF13452"/>
    </source>
</evidence>
<comment type="caution">
    <text evidence="3">The sequence shown here is derived from an EMBL/GenBank/DDBJ whole genome shotgun (WGS) entry which is preliminary data.</text>
</comment>
<protein>
    <recommendedName>
        <fullName evidence="5">DNA-binding protein</fullName>
    </recommendedName>
</protein>
<sequence length="464" mass="49662">MTETDLALHAERIMAAGDCAPRVAPDPVNQPMIRHWIEAIGDDNPIYTDAAAAIAAGHPGVVAPPAMAQVWTMFGLKGVRPADDPLNLVNEAFDAAGFTSVVATDCEQTYHRYLRLGETVTVRSRLAEVTGPKQTGLGLGWFATMQTTWSVGDEVVTEMLFKVLKFAPGTAKKKADAVDPGDRVLPVISRDTEFFWNGTALGELRIQQLPDGTLRHPPIPALWQEVGKETDYVVAAGTGTVFSFVVHHAPAVPGRKRPFVIALVELDEGVRVLGELRGTPPSEVQIGQPVRVAFEQLDGVALPYWVPADAPQEETAPAPVAAEPVPAPEPGAPVRVGTVLPELVIDASATFIVSTALATRDFQDVHHDRDLAHQRGSADIFVNILTDTGLMQRFVTDWAGPKARIKSIALRLGVPLYAGDTLTINGKVTELADGVARVEVIGRDSLGAHVKANVVVALDEEKVG</sequence>
<accession>A0A3M2KX58</accession>
<dbReference type="Pfam" id="PF13452">
    <property type="entry name" value="FAS1_DH_region"/>
    <property type="match status" value="1"/>
</dbReference>
<evidence type="ECO:0008006" key="5">
    <source>
        <dbReference type="Google" id="ProtNLM"/>
    </source>
</evidence>